<dbReference type="AlphaFoldDB" id="E4X6V7"/>
<name>E4X6V7_OIKDI</name>
<dbReference type="InParanoid" id="E4X6V7"/>
<sequence length="175" mass="19360">MKQEKLDNLRKLSPLSYYSNISSEDRVFDLSVKTLFLSKTNLRSFGALPLGGMVESAVVNNDGSLGIDTEQIAFNYSDGESCEAVTSWLAIVRIKNTTKSTRSLRNLEFSFYSKDCAFAKASSTVKTLKKVLYPGEVTQNTLKITLFESFTVKASLKYASGRQKSTVSIDGICFT</sequence>
<proteinExistence type="predicted"/>
<dbReference type="Proteomes" id="UP000001307">
    <property type="component" value="Unassembled WGS sequence"/>
</dbReference>
<evidence type="ECO:0000313" key="1">
    <source>
        <dbReference type="EMBL" id="CBY07833.1"/>
    </source>
</evidence>
<gene>
    <name evidence="1" type="ORF">GSOID_T00003188001</name>
</gene>
<accession>E4X6V7</accession>
<dbReference type="EMBL" id="FN653027">
    <property type="protein sequence ID" value="CBY07833.1"/>
    <property type="molecule type" value="Genomic_DNA"/>
</dbReference>
<protein>
    <submittedName>
        <fullName evidence="1">Uncharacterized protein</fullName>
    </submittedName>
</protein>
<evidence type="ECO:0000313" key="2">
    <source>
        <dbReference type="Proteomes" id="UP000001307"/>
    </source>
</evidence>
<keyword evidence="2" id="KW-1185">Reference proteome</keyword>
<reference evidence="1" key="1">
    <citation type="journal article" date="2010" name="Science">
        <title>Plasticity of animal genome architecture unmasked by rapid evolution of a pelagic tunicate.</title>
        <authorList>
            <person name="Denoeud F."/>
            <person name="Henriet S."/>
            <person name="Mungpakdee S."/>
            <person name="Aury J.M."/>
            <person name="Da Silva C."/>
            <person name="Brinkmann H."/>
            <person name="Mikhaleva J."/>
            <person name="Olsen L.C."/>
            <person name="Jubin C."/>
            <person name="Canestro C."/>
            <person name="Bouquet J.M."/>
            <person name="Danks G."/>
            <person name="Poulain J."/>
            <person name="Campsteijn C."/>
            <person name="Adamski M."/>
            <person name="Cross I."/>
            <person name="Yadetie F."/>
            <person name="Muffato M."/>
            <person name="Louis A."/>
            <person name="Butcher S."/>
            <person name="Tsagkogeorga G."/>
            <person name="Konrad A."/>
            <person name="Singh S."/>
            <person name="Jensen M.F."/>
            <person name="Cong E.H."/>
            <person name="Eikeseth-Otteraa H."/>
            <person name="Noel B."/>
            <person name="Anthouard V."/>
            <person name="Porcel B.M."/>
            <person name="Kachouri-Lafond R."/>
            <person name="Nishino A."/>
            <person name="Ugolini M."/>
            <person name="Chourrout P."/>
            <person name="Nishida H."/>
            <person name="Aasland R."/>
            <person name="Huzurbazar S."/>
            <person name="Westhof E."/>
            <person name="Delsuc F."/>
            <person name="Lehrach H."/>
            <person name="Reinhardt R."/>
            <person name="Weissenbach J."/>
            <person name="Roy S.W."/>
            <person name="Artiguenave F."/>
            <person name="Postlethwait J.H."/>
            <person name="Manak J.R."/>
            <person name="Thompson E.M."/>
            <person name="Jaillon O."/>
            <person name="Du Pasquier L."/>
            <person name="Boudinot P."/>
            <person name="Liberles D.A."/>
            <person name="Volff J.N."/>
            <person name="Philippe H."/>
            <person name="Lenhard B."/>
            <person name="Roest Crollius H."/>
            <person name="Wincker P."/>
            <person name="Chourrout D."/>
        </authorList>
    </citation>
    <scope>NUCLEOTIDE SEQUENCE [LARGE SCALE GENOMIC DNA]</scope>
</reference>
<organism evidence="1">
    <name type="scientific">Oikopleura dioica</name>
    <name type="common">Tunicate</name>
    <dbReference type="NCBI Taxonomy" id="34765"/>
    <lineage>
        <taxon>Eukaryota</taxon>
        <taxon>Metazoa</taxon>
        <taxon>Chordata</taxon>
        <taxon>Tunicata</taxon>
        <taxon>Appendicularia</taxon>
        <taxon>Copelata</taxon>
        <taxon>Oikopleuridae</taxon>
        <taxon>Oikopleura</taxon>
    </lineage>
</organism>